<proteinExistence type="predicted"/>
<comment type="caution">
    <text evidence="2">The sequence shown here is derived from an EMBL/GenBank/DDBJ whole genome shotgun (WGS) entry which is preliminary data.</text>
</comment>
<dbReference type="Proteomes" id="UP000696280">
    <property type="component" value="Unassembled WGS sequence"/>
</dbReference>
<evidence type="ECO:0000313" key="3">
    <source>
        <dbReference type="Proteomes" id="UP000696280"/>
    </source>
</evidence>
<accession>A0A9N9KZX5</accession>
<dbReference type="OrthoDB" id="10687972at2759"/>
<gene>
    <name evidence="2" type="ORF">HYFRA_00010416</name>
</gene>
<organism evidence="2 3">
    <name type="scientific">Hymenoscyphus fraxineus</name>
    <dbReference type="NCBI Taxonomy" id="746836"/>
    <lineage>
        <taxon>Eukaryota</taxon>
        <taxon>Fungi</taxon>
        <taxon>Dikarya</taxon>
        <taxon>Ascomycota</taxon>
        <taxon>Pezizomycotina</taxon>
        <taxon>Leotiomycetes</taxon>
        <taxon>Helotiales</taxon>
        <taxon>Helotiaceae</taxon>
        <taxon>Hymenoscyphus</taxon>
    </lineage>
</organism>
<name>A0A9N9KZX5_9HELO</name>
<dbReference type="EMBL" id="CAJVRL010000080">
    <property type="protein sequence ID" value="CAG8957550.1"/>
    <property type="molecule type" value="Genomic_DNA"/>
</dbReference>
<evidence type="ECO:0000313" key="2">
    <source>
        <dbReference type="EMBL" id="CAG8957550.1"/>
    </source>
</evidence>
<feature type="region of interest" description="Disordered" evidence="1">
    <location>
        <begin position="198"/>
        <end position="251"/>
    </location>
</feature>
<reference evidence="2" key="1">
    <citation type="submission" date="2021-07" db="EMBL/GenBank/DDBJ databases">
        <authorList>
            <person name="Durling M."/>
        </authorList>
    </citation>
    <scope>NUCLEOTIDE SEQUENCE</scope>
</reference>
<sequence>MAVDVGLATDAPGGTANLGAFRRPPSPLAWLGQGMFSPGLLAGALFFSGPARGIPEHGVQGSLKQRAPSLQHLDRLVDSTVPTCTPLHSLLIHDPSQMTRKLGCHGCALKLLPWLYAVALHPPGSERAVPIGWHRMGQGPFSTTTQHELRPKSCTTPAAPGTAIDVLLPLEAFRGSVNVLDSVVEIRLQRSFGSRDIQTEPETETVLPVAPAAERSTVRERAPRPSSLPSPPESSCSPRFFPPTPKALGGRRVDRDEKLSFLAPRSLFGGSRVDGWTRVAAALARPGRGSVTPLFPLQSAAHCPSRARDSYEVDSRGRWGGVTLIHPVRSRNRSGTRKDAASIGPKGLLNSAVRQQSHPGKGLAIRHGSVRCVESNITTSQQAQQTHQAHQVFFQPAWLTLAPQSGAGRWALTEGPAFNSFLGASTIRDTRWQQFEPWPLSVSRPRRLRNLHTPCVLRTSSSAHPLPPTNGVPATTDPDSAEARARGSICTVNQLPRAPGESQWWSPQDIIGNCHRRTRHEHPVKIQLPCHGPWHDSQSLLWQLCTDRAEPSSRHPKEIGSLVLPDVDIAGLLSQQRPTLATQIQTVFTSTGTGVPGSLVALASFRESGLPASEGTDLMGLSWMACKLFLSSWPCICICRERHAGPALRPASLHHNTPLRPKGATESNEERLLTLLMLMWGCDAMRWILICLDSPIPLINLHGDRHGKERRTKDSGYETNKNNTSARDATLMAMALGTGTSEPSRQTRLTQSTSSVRIIISFHQQMRWRNILDDQPDQITTPRGKSRRAVVEKMCHAGRLRPCPTTLAKSPHPLILSSPAPPPSNGFQHPDDPLGISSRLSALGFIVIPVRAADRTSLLSHVWTDRQSQAFVCPVFLKSQYLACRFSENLIWQGVVTQSQESRAYLNLWAPFGPLEAERLGFRNLREFLRAVPLDCNFIVLGSGYRLEFFNIGAGSDKNAEEVAVEQGHHVSY</sequence>
<protein>
    <submittedName>
        <fullName evidence="2">Uncharacterized protein</fullName>
    </submittedName>
</protein>
<evidence type="ECO:0000256" key="1">
    <source>
        <dbReference type="SAM" id="MobiDB-lite"/>
    </source>
</evidence>
<dbReference type="AlphaFoldDB" id="A0A9N9KZX5"/>
<keyword evidence="3" id="KW-1185">Reference proteome</keyword>